<dbReference type="EMBL" id="SJPY01000002">
    <property type="protein sequence ID" value="TWU44316.1"/>
    <property type="molecule type" value="Genomic_DNA"/>
</dbReference>
<evidence type="ECO:0000256" key="1">
    <source>
        <dbReference type="ARBA" id="ARBA00009350"/>
    </source>
</evidence>
<dbReference type="Proteomes" id="UP000315471">
    <property type="component" value="Unassembled WGS sequence"/>
</dbReference>
<organism evidence="3 4">
    <name type="scientific">Novipirellula aureliae</name>
    <dbReference type="NCBI Taxonomy" id="2527966"/>
    <lineage>
        <taxon>Bacteria</taxon>
        <taxon>Pseudomonadati</taxon>
        <taxon>Planctomycetota</taxon>
        <taxon>Planctomycetia</taxon>
        <taxon>Pirellulales</taxon>
        <taxon>Pirellulaceae</taxon>
        <taxon>Novipirellula</taxon>
    </lineage>
</organism>
<dbReference type="PANTHER" id="PTHR37478">
    <property type="match status" value="1"/>
</dbReference>
<comment type="similarity">
    <text evidence="1 2">Belongs to the UPF0251 family.</text>
</comment>
<dbReference type="Pfam" id="PF02001">
    <property type="entry name" value="DUF134"/>
    <property type="match status" value="1"/>
</dbReference>
<sequence>MPRPKQCRRVGLSPDCTYFKPAGVPTRDLEEIVLEIDELEAMRLADIEELYQVQAAKQMGVSRRTFGRMIDSARKKVTQALINGMALRIEGGAIEIVPERTFVCGDCRNVWKLPFGTGSPDTCPECQSRSFQRDDTL</sequence>
<evidence type="ECO:0000313" key="4">
    <source>
        <dbReference type="Proteomes" id="UP000315471"/>
    </source>
</evidence>
<evidence type="ECO:0000256" key="2">
    <source>
        <dbReference type="HAMAP-Rule" id="MF_00674"/>
    </source>
</evidence>
<name>A0A5C6E9Z3_9BACT</name>
<dbReference type="HAMAP" id="MF_00674">
    <property type="entry name" value="UPF0251"/>
    <property type="match status" value="1"/>
</dbReference>
<comment type="caution">
    <text evidence="3">The sequence shown here is derived from an EMBL/GenBank/DDBJ whole genome shotgun (WGS) entry which is preliminary data.</text>
</comment>
<keyword evidence="4" id="KW-1185">Reference proteome</keyword>
<dbReference type="OrthoDB" id="280278at2"/>
<dbReference type="InterPro" id="IPR002852">
    <property type="entry name" value="UPF0251"/>
</dbReference>
<dbReference type="PANTHER" id="PTHR37478:SF2">
    <property type="entry name" value="UPF0251 PROTEIN TK0562"/>
    <property type="match status" value="1"/>
</dbReference>
<protein>
    <recommendedName>
        <fullName evidence="2">UPF0251 protein Q31b_18520</fullName>
    </recommendedName>
</protein>
<proteinExistence type="inferred from homology"/>
<evidence type="ECO:0000313" key="3">
    <source>
        <dbReference type="EMBL" id="TWU44316.1"/>
    </source>
</evidence>
<accession>A0A5C6E9Z3</accession>
<reference evidence="3 4" key="1">
    <citation type="submission" date="2019-02" db="EMBL/GenBank/DDBJ databases">
        <title>Deep-cultivation of Planctomycetes and their phenomic and genomic characterization uncovers novel biology.</title>
        <authorList>
            <person name="Wiegand S."/>
            <person name="Jogler M."/>
            <person name="Boedeker C."/>
            <person name="Pinto D."/>
            <person name="Vollmers J."/>
            <person name="Rivas-Marin E."/>
            <person name="Kohn T."/>
            <person name="Peeters S.H."/>
            <person name="Heuer A."/>
            <person name="Rast P."/>
            <person name="Oberbeckmann S."/>
            <person name="Bunk B."/>
            <person name="Jeske O."/>
            <person name="Meyerdierks A."/>
            <person name="Storesund J.E."/>
            <person name="Kallscheuer N."/>
            <person name="Luecker S."/>
            <person name="Lage O.M."/>
            <person name="Pohl T."/>
            <person name="Merkel B.J."/>
            <person name="Hornburger P."/>
            <person name="Mueller R.-W."/>
            <person name="Bruemmer F."/>
            <person name="Labrenz M."/>
            <person name="Spormann A.M."/>
            <person name="Op Den Camp H."/>
            <person name="Overmann J."/>
            <person name="Amann R."/>
            <person name="Jetten M.S.M."/>
            <person name="Mascher T."/>
            <person name="Medema M.H."/>
            <person name="Devos D.P."/>
            <person name="Kaster A.-K."/>
            <person name="Ovreas L."/>
            <person name="Rohde M."/>
            <person name="Galperin M.Y."/>
            <person name="Jogler C."/>
        </authorList>
    </citation>
    <scope>NUCLEOTIDE SEQUENCE [LARGE SCALE GENOMIC DNA]</scope>
    <source>
        <strain evidence="3 4">Q31b</strain>
    </source>
</reference>
<dbReference type="AlphaFoldDB" id="A0A5C6E9Z3"/>
<gene>
    <name evidence="3" type="ORF">Q31b_18520</name>
</gene>